<proteinExistence type="predicted"/>
<name>A0A1W1CD52_9ZZZZ</name>
<evidence type="ECO:0000313" key="1">
    <source>
        <dbReference type="EMBL" id="SFV63645.1"/>
    </source>
</evidence>
<organism evidence="1">
    <name type="scientific">hydrothermal vent metagenome</name>
    <dbReference type="NCBI Taxonomy" id="652676"/>
    <lineage>
        <taxon>unclassified sequences</taxon>
        <taxon>metagenomes</taxon>
        <taxon>ecological metagenomes</taxon>
    </lineage>
</organism>
<dbReference type="EMBL" id="FPHN01000154">
    <property type="protein sequence ID" value="SFV63645.1"/>
    <property type="molecule type" value="Genomic_DNA"/>
</dbReference>
<dbReference type="AlphaFoldDB" id="A0A1W1CD52"/>
<sequence>MKEFEELTKKIEVLSELKLLKNKTKRAFSSVVRNRGEMTEEFENISNELFRVSEEFNTSIELVEKMIRLDCKKVV</sequence>
<reference evidence="1" key="1">
    <citation type="submission" date="2016-10" db="EMBL/GenBank/DDBJ databases">
        <authorList>
            <person name="de Groot N.N."/>
        </authorList>
    </citation>
    <scope>NUCLEOTIDE SEQUENCE</scope>
</reference>
<accession>A0A1W1CD52</accession>
<protein>
    <submittedName>
        <fullName evidence="1">Uncharacterized protein</fullName>
    </submittedName>
</protein>
<gene>
    <name evidence="1" type="ORF">MNB_SV-14-1043</name>
</gene>